<reference evidence="1" key="2">
    <citation type="journal article" date="2023" name="BMC Genomics">
        <title>Pest status, molecular evolution, and epigenetic factors derived from the genome assembly of Frankliniella fusca, a thysanopteran phytovirus vector.</title>
        <authorList>
            <person name="Catto M.A."/>
            <person name="Labadie P.E."/>
            <person name="Jacobson A.L."/>
            <person name="Kennedy G.G."/>
            <person name="Srinivasan R."/>
            <person name="Hunt B.G."/>
        </authorList>
    </citation>
    <scope>NUCLEOTIDE SEQUENCE</scope>
    <source>
        <strain evidence="1">PL_HMW_Pooled</strain>
    </source>
</reference>
<evidence type="ECO:0000313" key="2">
    <source>
        <dbReference type="Proteomes" id="UP001219518"/>
    </source>
</evidence>
<comment type="caution">
    <text evidence="1">The sequence shown here is derived from an EMBL/GenBank/DDBJ whole genome shotgun (WGS) entry which is preliminary data.</text>
</comment>
<dbReference type="AlphaFoldDB" id="A0AAE1GYC1"/>
<dbReference type="EMBL" id="JAHWGI010000268">
    <property type="protein sequence ID" value="KAK3911472.1"/>
    <property type="molecule type" value="Genomic_DNA"/>
</dbReference>
<organism evidence="1 2">
    <name type="scientific">Frankliniella fusca</name>
    <dbReference type="NCBI Taxonomy" id="407009"/>
    <lineage>
        <taxon>Eukaryota</taxon>
        <taxon>Metazoa</taxon>
        <taxon>Ecdysozoa</taxon>
        <taxon>Arthropoda</taxon>
        <taxon>Hexapoda</taxon>
        <taxon>Insecta</taxon>
        <taxon>Pterygota</taxon>
        <taxon>Neoptera</taxon>
        <taxon>Paraneoptera</taxon>
        <taxon>Thysanoptera</taxon>
        <taxon>Terebrantia</taxon>
        <taxon>Thripoidea</taxon>
        <taxon>Thripidae</taxon>
        <taxon>Frankliniella</taxon>
    </lineage>
</organism>
<reference evidence="1" key="1">
    <citation type="submission" date="2021-07" db="EMBL/GenBank/DDBJ databases">
        <authorList>
            <person name="Catto M.A."/>
            <person name="Jacobson A."/>
            <person name="Kennedy G."/>
            <person name="Labadie P."/>
            <person name="Hunt B.G."/>
            <person name="Srinivasan R."/>
        </authorList>
    </citation>
    <scope>NUCLEOTIDE SEQUENCE</scope>
    <source>
        <strain evidence="1">PL_HMW_Pooled</strain>
        <tissue evidence="1">Head</tissue>
    </source>
</reference>
<keyword evidence="2" id="KW-1185">Reference proteome</keyword>
<proteinExistence type="predicted"/>
<dbReference type="Proteomes" id="UP001219518">
    <property type="component" value="Unassembled WGS sequence"/>
</dbReference>
<accession>A0AAE1GYC1</accession>
<evidence type="ECO:0000313" key="1">
    <source>
        <dbReference type="EMBL" id="KAK3911472.1"/>
    </source>
</evidence>
<dbReference type="PANTHER" id="PTHR46601:SF1">
    <property type="entry name" value="ADF-H DOMAIN-CONTAINING PROTEIN"/>
    <property type="match status" value="1"/>
</dbReference>
<gene>
    <name evidence="1" type="ORF">KUF71_021200</name>
</gene>
<protein>
    <submittedName>
        <fullName evidence="1">Cytochrome P450 513E1</fullName>
    </submittedName>
</protein>
<sequence length="277" mass="32155">MVDRVVYEQWASTDRCCLETTIKDTDDYLETLIEQLKKLLQHHFISKQQSKFFKEMKNNLKDGEDAVQSYYLKNDQVTIHPFVSYYKDESGEIKSLSFAVISDYMKHHINAVYAFQKEFISFIKSKVNNINKIIYFSDGAAQQYKNKFNALNLAYHKEDFGPDAEWHYFGTSHGKGPCDGLGGTLKRNAYLASLRKELIRNPAEFFEWCQRKMTGVATVYVTTQEVEAALIFLKERFSRAMALPNMRSQHALETICRSQIKAKHYSSSPDYQIVPVE</sequence>
<name>A0AAE1GYC1_9NEOP</name>
<dbReference type="PANTHER" id="PTHR46601">
    <property type="entry name" value="ULP_PROTEASE DOMAIN-CONTAINING PROTEIN"/>
    <property type="match status" value="1"/>
</dbReference>